<dbReference type="EMBL" id="RBXX01000002">
    <property type="protein sequence ID" value="RKT87679.1"/>
    <property type="molecule type" value="Genomic_DNA"/>
</dbReference>
<sequence>MATDLFGIRALDVDLDRCEVRLQVLTVHYDTESRAYLAPPERDPGFVLGLLWESGRWGHPIGAAIEVERILDRAWLVEHARWFVEHVERIAADNDPPSESVWDLLQDFHYERAHGWPDEDALVQAEFSVRVADRSWIEHLKPGDTWSSAMYPVHADSPAPEELPHLPNVHDPIVRWPFSGDSATAMAFSDDSRFLAVARSGAELVVYDCVDWTEHFRVAFESGFSWRMSWVPGRHVVAFTSLRHGSEQVAYDIDAGERIDVALEPGRVRSRTGRYRADFESRSPRRVFLIEGDGREQVTGADGLVVESLAFAADESRLYLGEKGPNVHVIDVASRAVVDTAADGLREVRVVAPSPDGAYLASAGFARSDPWEVGGGELCIRRLADGAVVIRHRPGAHFRDMAWSPDGRWLALGLSRGVNSRGDVQVMPVGMPAEAPDSLRTRGS</sequence>
<reference evidence="1 4" key="2">
    <citation type="submission" date="2018-10" db="EMBL/GenBank/DDBJ databases">
        <title>Sequencing the genomes of 1000 actinobacteria strains.</title>
        <authorList>
            <person name="Klenk H.-P."/>
        </authorList>
    </citation>
    <scope>NUCLEOTIDE SEQUENCE [LARGE SCALE GENOMIC DNA]</scope>
    <source>
        <strain evidence="1 4">DSM 45119</strain>
    </source>
</reference>
<name>A0A1I4SBS4_9PSEU</name>
<dbReference type="STRING" id="455193.SAMN05421805_101929"/>
<evidence type="ECO:0000313" key="1">
    <source>
        <dbReference type="EMBL" id="RKT87679.1"/>
    </source>
</evidence>
<dbReference type="InterPro" id="IPR011044">
    <property type="entry name" value="Quino_amine_DH_bsu"/>
</dbReference>
<dbReference type="SUPFAM" id="SSF50969">
    <property type="entry name" value="YVTN repeat-like/Quinoprotein amine dehydrogenase"/>
    <property type="match status" value="1"/>
</dbReference>
<dbReference type="Proteomes" id="UP000199398">
    <property type="component" value="Unassembled WGS sequence"/>
</dbReference>
<reference evidence="2 3" key="1">
    <citation type="submission" date="2016-10" db="EMBL/GenBank/DDBJ databases">
        <authorList>
            <person name="de Groot N.N."/>
        </authorList>
    </citation>
    <scope>NUCLEOTIDE SEQUENCE [LARGE SCALE GENOMIC DNA]</scope>
    <source>
        <strain evidence="2 3">CPCC 201259</strain>
    </source>
</reference>
<proteinExistence type="predicted"/>
<dbReference type="AlphaFoldDB" id="A0A1I4SBS4"/>
<dbReference type="Proteomes" id="UP000270697">
    <property type="component" value="Unassembled WGS sequence"/>
</dbReference>
<keyword evidence="4" id="KW-1185">Reference proteome</keyword>
<organism evidence="2 3">
    <name type="scientific">Saccharopolyspora antimicrobica</name>
    <dbReference type="NCBI Taxonomy" id="455193"/>
    <lineage>
        <taxon>Bacteria</taxon>
        <taxon>Bacillati</taxon>
        <taxon>Actinomycetota</taxon>
        <taxon>Actinomycetes</taxon>
        <taxon>Pseudonocardiales</taxon>
        <taxon>Pseudonocardiaceae</taxon>
        <taxon>Saccharopolyspora</taxon>
    </lineage>
</organism>
<dbReference type="InterPro" id="IPR015943">
    <property type="entry name" value="WD40/YVTN_repeat-like_dom_sf"/>
</dbReference>
<accession>A0A1I4SBS4</accession>
<evidence type="ECO:0008006" key="5">
    <source>
        <dbReference type="Google" id="ProtNLM"/>
    </source>
</evidence>
<evidence type="ECO:0000313" key="2">
    <source>
        <dbReference type="EMBL" id="SFM61938.1"/>
    </source>
</evidence>
<dbReference type="OrthoDB" id="9758793at2"/>
<dbReference type="EMBL" id="FOUP01000001">
    <property type="protein sequence ID" value="SFM61938.1"/>
    <property type="molecule type" value="Genomic_DNA"/>
</dbReference>
<protein>
    <recommendedName>
        <fullName evidence="5">WD40-like Beta Propeller Repeat</fullName>
    </recommendedName>
</protein>
<evidence type="ECO:0000313" key="3">
    <source>
        <dbReference type="Proteomes" id="UP000199398"/>
    </source>
</evidence>
<dbReference type="RefSeq" id="WP_093146358.1">
    <property type="nucleotide sequence ID" value="NZ_FOUP01000001.1"/>
</dbReference>
<evidence type="ECO:0000313" key="4">
    <source>
        <dbReference type="Proteomes" id="UP000270697"/>
    </source>
</evidence>
<dbReference type="Gene3D" id="2.130.10.10">
    <property type="entry name" value="YVTN repeat-like/Quinoprotein amine dehydrogenase"/>
    <property type="match status" value="1"/>
</dbReference>
<gene>
    <name evidence="1" type="ORF">ATL45_6099</name>
    <name evidence="2" type="ORF">SAMN05421805_101929</name>
</gene>